<proteinExistence type="predicted"/>
<protein>
    <submittedName>
        <fullName evidence="1">Uncharacterized protein</fullName>
    </submittedName>
</protein>
<accession>A0A834HWL0</accession>
<organism evidence="1 2">
    <name type="scientific">Rhynchophorus ferrugineus</name>
    <name type="common">Red palm weevil</name>
    <name type="synonym">Curculio ferrugineus</name>
    <dbReference type="NCBI Taxonomy" id="354439"/>
    <lineage>
        <taxon>Eukaryota</taxon>
        <taxon>Metazoa</taxon>
        <taxon>Ecdysozoa</taxon>
        <taxon>Arthropoda</taxon>
        <taxon>Hexapoda</taxon>
        <taxon>Insecta</taxon>
        <taxon>Pterygota</taxon>
        <taxon>Neoptera</taxon>
        <taxon>Endopterygota</taxon>
        <taxon>Coleoptera</taxon>
        <taxon>Polyphaga</taxon>
        <taxon>Cucujiformia</taxon>
        <taxon>Curculionidae</taxon>
        <taxon>Dryophthorinae</taxon>
        <taxon>Rhynchophorus</taxon>
    </lineage>
</organism>
<dbReference type="EMBL" id="JAACXV010014304">
    <property type="protein sequence ID" value="KAF7268698.1"/>
    <property type="molecule type" value="Genomic_DNA"/>
</dbReference>
<evidence type="ECO:0000313" key="2">
    <source>
        <dbReference type="Proteomes" id="UP000625711"/>
    </source>
</evidence>
<dbReference type="Proteomes" id="UP000625711">
    <property type="component" value="Unassembled WGS sequence"/>
</dbReference>
<name>A0A834HWL0_RHYFE</name>
<reference evidence="1" key="1">
    <citation type="submission" date="2020-08" db="EMBL/GenBank/DDBJ databases">
        <title>Genome sequencing and assembly of the red palm weevil Rhynchophorus ferrugineus.</title>
        <authorList>
            <person name="Dias G.B."/>
            <person name="Bergman C.M."/>
            <person name="Manee M."/>
        </authorList>
    </citation>
    <scope>NUCLEOTIDE SEQUENCE</scope>
    <source>
        <strain evidence="1">AA-2017</strain>
        <tissue evidence="1">Whole larva</tissue>
    </source>
</reference>
<sequence>MINERVFSDKAELTEKEKSGFNKQVINQSLLCTEPPPPASCRRCLMQAIGMADEAAESKRKLIKMHESHRFRALDHL</sequence>
<evidence type="ECO:0000313" key="1">
    <source>
        <dbReference type="EMBL" id="KAF7268698.1"/>
    </source>
</evidence>
<dbReference type="AlphaFoldDB" id="A0A834HWL0"/>
<gene>
    <name evidence="1" type="ORF">GWI33_018202</name>
</gene>
<keyword evidence="2" id="KW-1185">Reference proteome</keyword>
<comment type="caution">
    <text evidence="1">The sequence shown here is derived from an EMBL/GenBank/DDBJ whole genome shotgun (WGS) entry which is preliminary data.</text>
</comment>